<reference evidence="2" key="1">
    <citation type="submission" date="2022-08" db="EMBL/GenBank/DDBJ databases">
        <authorList>
            <person name="Kallberg Y."/>
            <person name="Tangrot J."/>
            <person name="Rosling A."/>
        </authorList>
    </citation>
    <scope>NUCLEOTIDE SEQUENCE</scope>
    <source>
        <strain evidence="2">Wild A</strain>
    </source>
</reference>
<feature type="region of interest" description="Disordered" evidence="1">
    <location>
        <begin position="99"/>
        <end position="136"/>
    </location>
</feature>
<dbReference type="Proteomes" id="UP001153678">
    <property type="component" value="Unassembled WGS sequence"/>
</dbReference>
<keyword evidence="3" id="KW-1185">Reference proteome</keyword>
<feature type="non-terminal residue" evidence="2">
    <location>
        <position position="193"/>
    </location>
</feature>
<comment type="caution">
    <text evidence="2">The sequence shown here is derived from an EMBL/GenBank/DDBJ whole genome shotgun (WGS) entry which is preliminary data.</text>
</comment>
<sequence length="193" mass="21847">MVDEPRAVPKMSLARMFPGATTEEIKKTLASGGYGLIALPIAKHFFDRYQYRWFEPHEDDFISQFKTNTISVIAEQSNQKNIPTFANVDLTSGNYGGFSRQQQLSTQSQEQGQGSRTSNRNSTTAKQNHSNKEYMRANKDANVSTITQDSYALADILKSRLLGNFEFTIIKLSDYYPLFNKLFIKMFGCSVVP</sequence>
<feature type="compositionally biased region" description="Polar residues" evidence="1">
    <location>
        <begin position="119"/>
        <end position="128"/>
    </location>
</feature>
<protein>
    <submittedName>
        <fullName evidence="2">1953_t:CDS:1</fullName>
    </submittedName>
</protein>
<dbReference type="OrthoDB" id="10484383at2759"/>
<feature type="compositionally biased region" description="Low complexity" evidence="1">
    <location>
        <begin position="99"/>
        <end position="118"/>
    </location>
</feature>
<name>A0A9W4T921_9GLOM</name>
<organism evidence="2 3">
    <name type="scientific">Funneliformis geosporum</name>
    <dbReference type="NCBI Taxonomy" id="1117311"/>
    <lineage>
        <taxon>Eukaryota</taxon>
        <taxon>Fungi</taxon>
        <taxon>Fungi incertae sedis</taxon>
        <taxon>Mucoromycota</taxon>
        <taxon>Glomeromycotina</taxon>
        <taxon>Glomeromycetes</taxon>
        <taxon>Glomerales</taxon>
        <taxon>Glomeraceae</taxon>
        <taxon>Funneliformis</taxon>
    </lineage>
</organism>
<evidence type="ECO:0000256" key="1">
    <source>
        <dbReference type="SAM" id="MobiDB-lite"/>
    </source>
</evidence>
<proteinExistence type="predicted"/>
<dbReference type="EMBL" id="CAMKVN010015238">
    <property type="protein sequence ID" value="CAI2196916.1"/>
    <property type="molecule type" value="Genomic_DNA"/>
</dbReference>
<evidence type="ECO:0000313" key="2">
    <source>
        <dbReference type="EMBL" id="CAI2196916.1"/>
    </source>
</evidence>
<evidence type="ECO:0000313" key="3">
    <source>
        <dbReference type="Proteomes" id="UP001153678"/>
    </source>
</evidence>
<dbReference type="AlphaFoldDB" id="A0A9W4T921"/>
<accession>A0A9W4T921</accession>
<gene>
    <name evidence="2" type="ORF">FWILDA_LOCUS17816</name>
</gene>